<gene>
    <name evidence="1" type="ORF">M0812_29455</name>
</gene>
<organism evidence="1 2">
    <name type="scientific">Anaeramoeba flamelloides</name>
    <dbReference type="NCBI Taxonomy" id="1746091"/>
    <lineage>
        <taxon>Eukaryota</taxon>
        <taxon>Metamonada</taxon>
        <taxon>Anaeramoebidae</taxon>
        <taxon>Anaeramoeba</taxon>
    </lineage>
</organism>
<dbReference type="EMBL" id="JANTQA010000074">
    <property type="protein sequence ID" value="KAJ3424215.1"/>
    <property type="molecule type" value="Genomic_DNA"/>
</dbReference>
<protein>
    <recommendedName>
        <fullName evidence="3">C2H2-type domain-containing protein</fullName>
    </recommendedName>
</protein>
<evidence type="ECO:0008006" key="3">
    <source>
        <dbReference type="Google" id="ProtNLM"/>
    </source>
</evidence>
<dbReference type="AlphaFoldDB" id="A0AAV7Y6H1"/>
<name>A0AAV7Y6H1_9EUKA</name>
<sequence>MEKVGIKKEKEKKQNFFLHLETLQKMFGLNQFKCFKIYRDSNNQEVKYNGFYKVECEECKSLIYGKKSCLQRHLNTKKHIEVMEKRKMVIDSTETTVGPKNKTQTLLVI</sequence>
<evidence type="ECO:0000313" key="1">
    <source>
        <dbReference type="EMBL" id="KAJ3424215.1"/>
    </source>
</evidence>
<accession>A0AAV7Y6H1</accession>
<evidence type="ECO:0000313" key="2">
    <source>
        <dbReference type="Proteomes" id="UP001146793"/>
    </source>
</evidence>
<comment type="caution">
    <text evidence="1">The sequence shown here is derived from an EMBL/GenBank/DDBJ whole genome shotgun (WGS) entry which is preliminary data.</text>
</comment>
<proteinExistence type="predicted"/>
<dbReference type="Proteomes" id="UP001146793">
    <property type="component" value="Unassembled WGS sequence"/>
</dbReference>
<reference evidence="1" key="1">
    <citation type="submission" date="2022-08" db="EMBL/GenBank/DDBJ databases">
        <title>Novel sulphate-reducing endosymbionts in the free-living metamonad Anaeramoeba.</title>
        <authorList>
            <person name="Jerlstrom-Hultqvist J."/>
            <person name="Cepicka I."/>
            <person name="Gallot-Lavallee L."/>
            <person name="Salas-Leiva D."/>
            <person name="Curtis B.A."/>
            <person name="Zahonova K."/>
            <person name="Pipaliya S."/>
            <person name="Dacks J."/>
            <person name="Roger A.J."/>
        </authorList>
    </citation>
    <scope>NUCLEOTIDE SEQUENCE</scope>
    <source>
        <strain evidence="1">Busselton2</strain>
    </source>
</reference>